<evidence type="ECO:0000256" key="5">
    <source>
        <dbReference type="ARBA" id="ARBA00023154"/>
    </source>
</evidence>
<evidence type="ECO:0000256" key="1">
    <source>
        <dbReference type="ARBA" id="ARBA00022490"/>
    </source>
</evidence>
<dbReference type="Gene3D" id="3.30.60.70">
    <property type="entry name" value="Trimeric LpxA-like enzymes"/>
    <property type="match status" value="1"/>
</dbReference>
<dbReference type="EMBL" id="BSFP01000006">
    <property type="protein sequence ID" value="GLL00021.1"/>
    <property type="molecule type" value="Genomic_DNA"/>
</dbReference>
<dbReference type="CDD" id="cd04649">
    <property type="entry name" value="LbH_THP_succinylT_putative"/>
    <property type="match status" value="1"/>
</dbReference>
<proteinExistence type="inferred from homology"/>
<keyword evidence="5 7" id="KW-0457">Lysine biosynthesis</keyword>
<comment type="pathway">
    <text evidence="7">Amino-acid biosynthesis; L-lysine biosynthesis via DAP pathway; LL-2,6-diaminopimelate from (S)-tetrahydrodipicolinate (succinylase route): step 1/3.</text>
</comment>
<evidence type="ECO:0000256" key="2">
    <source>
        <dbReference type="ARBA" id="ARBA00022605"/>
    </source>
</evidence>
<feature type="binding site" evidence="7">
    <location>
        <position position="226"/>
    </location>
    <ligand>
        <name>Mg(2+)</name>
        <dbReference type="ChEBI" id="CHEBI:18420"/>
        <label>1</label>
        <note>ligand shared between trimeric partners</note>
    </ligand>
</feature>
<dbReference type="Proteomes" id="UP001143480">
    <property type="component" value="Unassembled WGS sequence"/>
</dbReference>
<keyword evidence="7" id="KW-0460">Magnesium</keyword>
<dbReference type="InterPro" id="IPR001451">
    <property type="entry name" value="Hexapep"/>
</dbReference>
<evidence type="ECO:0000256" key="6">
    <source>
        <dbReference type="ARBA" id="ARBA00023315"/>
    </source>
</evidence>
<protein>
    <recommendedName>
        <fullName evidence="7">2,3,4,5-tetrahydropyridine-2,6-dicarboxylate N-succinyltransferase</fullName>
        <ecNumber evidence="7">2.3.1.117</ecNumber>
    </recommendedName>
    <alternativeName>
        <fullName evidence="7">Tetrahydrodipicolinate N-succinyltransferase</fullName>
        <shortName evidence="7">THDP succinyltransferase</shortName>
        <shortName evidence="7">THP succinyltransferase</shortName>
    </alternativeName>
    <alternativeName>
        <fullName evidence="7">Tetrahydropicolinate succinylase</fullName>
    </alternativeName>
</protein>
<keyword evidence="3 7" id="KW-0808">Transferase</keyword>
<dbReference type="HAMAP" id="MF_02122">
    <property type="entry name" value="DapD_type2"/>
    <property type="match status" value="1"/>
</dbReference>
<comment type="caution">
    <text evidence="7">Lacks conserved residue(s) required for the propagation of feature annotation.</text>
</comment>
<dbReference type="Gene3D" id="3.30.70.2010">
    <property type="match status" value="1"/>
</dbReference>
<dbReference type="Gene3D" id="2.160.10.10">
    <property type="entry name" value="Hexapeptide repeat proteins"/>
    <property type="match status" value="1"/>
</dbReference>
<dbReference type="EC" id="2.3.1.117" evidence="7"/>
<feature type="binding site" evidence="7">
    <location>
        <position position="276"/>
    </location>
    <ligand>
        <name>succinyl-CoA</name>
        <dbReference type="ChEBI" id="CHEBI:57292"/>
    </ligand>
</feature>
<feature type="binding site" evidence="7">
    <location>
        <position position="261"/>
    </location>
    <ligand>
        <name>succinyl-CoA</name>
        <dbReference type="ChEBI" id="CHEBI:57292"/>
    </ligand>
</feature>
<dbReference type="InterPro" id="IPR038361">
    <property type="entry name" value="THDPS_M_sf"/>
</dbReference>
<accession>A0A9W6KGV7</accession>
<dbReference type="Pfam" id="PF14789">
    <property type="entry name" value="THDPS_M"/>
    <property type="match status" value="1"/>
</dbReference>
<comment type="caution">
    <text evidence="9">The sequence shown here is derived from an EMBL/GenBank/DDBJ whole genome shotgun (WGS) entry which is preliminary data.</text>
</comment>
<organism evidence="9 10">
    <name type="scientific">Dactylosporangium matsuzakiense</name>
    <dbReference type="NCBI Taxonomy" id="53360"/>
    <lineage>
        <taxon>Bacteria</taxon>
        <taxon>Bacillati</taxon>
        <taxon>Actinomycetota</taxon>
        <taxon>Actinomycetes</taxon>
        <taxon>Micromonosporales</taxon>
        <taxon>Micromonosporaceae</taxon>
        <taxon>Dactylosporangium</taxon>
    </lineage>
</organism>
<dbReference type="SUPFAM" id="SSF51161">
    <property type="entry name" value="Trimeric LpxA-like enzymes"/>
    <property type="match status" value="1"/>
</dbReference>
<keyword evidence="1 7" id="KW-0963">Cytoplasm</keyword>
<feature type="active site" description="Acyl-anhydride intermediate" evidence="7">
    <location>
        <position position="259"/>
    </location>
</feature>
<feature type="binding site" evidence="7">
    <location>
        <position position="325"/>
    </location>
    <ligand>
        <name>succinyl-CoA</name>
        <dbReference type="ChEBI" id="CHEBI:57292"/>
    </ligand>
</feature>
<dbReference type="InterPro" id="IPR011004">
    <property type="entry name" value="Trimer_LpxA-like_sf"/>
</dbReference>
<dbReference type="InterPro" id="IPR026586">
    <property type="entry name" value="Type2_DapD"/>
</dbReference>
<comment type="subunit">
    <text evidence="7">Homotrimer.</text>
</comment>
<evidence type="ECO:0000259" key="8">
    <source>
        <dbReference type="Pfam" id="PF14789"/>
    </source>
</evidence>
<evidence type="ECO:0000256" key="3">
    <source>
        <dbReference type="ARBA" id="ARBA00022679"/>
    </source>
</evidence>
<evidence type="ECO:0000256" key="4">
    <source>
        <dbReference type="ARBA" id="ARBA00022915"/>
    </source>
</evidence>
<comment type="similarity">
    <text evidence="7">Belongs to the type 2 tetrahydrodipicolinate N-succinyltransferase family.</text>
</comment>
<dbReference type="GO" id="GO:0005737">
    <property type="term" value="C:cytoplasm"/>
    <property type="evidence" value="ECO:0007669"/>
    <property type="project" value="UniProtKB-SubCell"/>
</dbReference>
<dbReference type="InterPro" id="IPR032784">
    <property type="entry name" value="THDPS_M"/>
</dbReference>
<keyword evidence="7" id="KW-0479">Metal-binding</keyword>
<evidence type="ECO:0000256" key="7">
    <source>
        <dbReference type="HAMAP-Rule" id="MF_02122"/>
    </source>
</evidence>
<dbReference type="GO" id="GO:0000287">
    <property type="term" value="F:magnesium ion binding"/>
    <property type="evidence" value="ECO:0007669"/>
    <property type="project" value="UniProtKB-UniRule"/>
</dbReference>
<comment type="function">
    <text evidence="7">Catalyzes the conversion of the cyclic tetrahydrodipicolinate (THDP) into the acyclic N-succinyl-L-2-amino-6-oxopimelate using succinyl-CoA.</text>
</comment>
<feature type="binding site" evidence="7">
    <location>
        <position position="243"/>
    </location>
    <ligand>
        <name>Mg(2+)</name>
        <dbReference type="ChEBI" id="CHEBI:18420"/>
        <label>2</label>
        <note>ligand shared between trimeric partners</note>
    </ligand>
</feature>
<feature type="binding site" evidence="7">
    <location>
        <position position="279"/>
    </location>
    <ligand>
        <name>succinyl-CoA</name>
        <dbReference type="ChEBI" id="CHEBI:57292"/>
    </ligand>
</feature>
<keyword evidence="6 7" id="KW-0012">Acyltransferase</keyword>
<keyword evidence="2 7" id="KW-0028">Amino-acid biosynthesis</keyword>
<name>A0A9W6KGV7_9ACTN</name>
<dbReference type="Pfam" id="PF14602">
    <property type="entry name" value="Hexapep_2"/>
    <property type="match status" value="1"/>
</dbReference>
<sequence>MTTAYIDSPAWGLGLATVTASGQVLDVWFPAGNLGLGAAPFASAGAAADPAVDAANAGPGLDPAPAAAAAAAAATLDPGATAAAVAAAVAAHGAGAGADAGALVDFSDIADSPDSSGSRLGLTGRVLRVEVQSLGAAPTSTADVYLRLHLLSHRIVRPHQANLDGQFGLLANVAWTSAGPCLPEQVDELRTLERRAGRRLNVFGVDKFPRMVDYVTPPGVRIADADRVRLGAHLAPGTTVMHEGFVNFNAGTLGTSMVEGRISAGVVVGDGTDVGGGSSIMGTLSGGGKETISLGERCLLGANAGIGISLGDDCVVEAGCYVTAGSKLTLPDGRVVKARELSGLSNLLFIRNSVNGRLEVRERQGRGIELNAALHAN</sequence>
<evidence type="ECO:0000313" key="9">
    <source>
        <dbReference type="EMBL" id="GLL00021.1"/>
    </source>
</evidence>
<dbReference type="GO" id="GO:0019877">
    <property type="term" value="P:diaminopimelate biosynthetic process"/>
    <property type="evidence" value="ECO:0007669"/>
    <property type="project" value="UniProtKB-UniRule"/>
</dbReference>
<feature type="binding site" evidence="7">
    <location>
        <begin position="317"/>
        <end position="318"/>
    </location>
    <ligand>
        <name>succinyl-CoA</name>
        <dbReference type="ChEBI" id="CHEBI:57292"/>
    </ligand>
</feature>
<comment type="subcellular location">
    <subcellularLocation>
        <location evidence="7">Cytoplasm</location>
    </subcellularLocation>
</comment>
<dbReference type="GO" id="GO:0009089">
    <property type="term" value="P:lysine biosynthetic process via diaminopimelate"/>
    <property type="evidence" value="ECO:0007669"/>
    <property type="project" value="UniProtKB-UniRule"/>
</dbReference>
<reference evidence="9" key="2">
    <citation type="submission" date="2023-01" db="EMBL/GenBank/DDBJ databases">
        <authorList>
            <person name="Sun Q."/>
            <person name="Evtushenko L."/>
        </authorList>
    </citation>
    <scope>NUCLEOTIDE SEQUENCE</scope>
    <source>
        <strain evidence="9">VKM Ac-1321</strain>
    </source>
</reference>
<keyword evidence="4 7" id="KW-0220">Diaminopimelate biosynthesis</keyword>
<comment type="catalytic activity">
    <reaction evidence="7">
        <text>(S)-2,3,4,5-tetrahydrodipicolinate + succinyl-CoA + H2O = (S)-2-succinylamino-6-oxoheptanedioate + CoA</text>
        <dbReference type="Rhea" id="RHEA:17325"/>
        <dbReference type="ChEBI" id="CHEBI:15377"/>
        <dbReference type="ChEBI" id="CHEBI:15685"/>
        <dbReference type="ChEBI" id="CHEBI:16845"/>
        <dbReference type="ChEBI" id="CHEBI:57287"/>
        <dbReference type="ChEBI" id="CHEBI:57292"/>
        <dbReference type="EC" id="2.3.1.117"/>
    </reaction>
</comment>
<evidence type="ECO:0000313" key="10">
    <source>
        <dbReference type="Proteomes" id="UP001143480"/>
    </source>
</evidence>
<dbReference type="AlphaFoldDB" id="A0A9W6KGV7"/>
<feature type="domain" description="2,3,4,5-tetrahydropyridine-2,6-dicarboxylate N-succinyltransferase middle" evidence="8">
    <location>
        <begin position="170"/>
        <end position="210"/>
    </location>
</feature>
<reference evidence="9" key="1">
    <citation type="journal article" date="2014" name="Int. J. Syst. Evol. Microbiol.">
        <title>Complete genome sequence of Corynebacterium casei LMG S-19264T (=DSM 44701T), isolated from a smear-ripened cheese.</title>
        <authorList>
            <consortium name="US DOE Joint Genome Institute (JGI-PGF)"/>
            <person name="Walter F."/>
            <person name="Albersmeier A."/>
            <person name="Kalinowski J."/>
            <person name="Ruckert C."/>
        </authorList>
    </citation>
    <scope>NUCLEOTIDE SEQUENCE</scope>
    <source>
        <strain evidence="9">VKM Ac-1321</strain>
    </source>
</reference>
<feature type="binding site" evidence="7">
    <location>
        <position position="337"/>
    </location>
    <ligand>
        <name>succinyl-CoA</name>
        <dbReference type="ChEBI" id="CHEBI:57292"/>
    </ligand>
</feature>
<keyword evidence="10" id="KW-1185">Reference proteome</keyword>
<feature type="binding site" evidence="7">
    <location>
        <position position="302"/>
    </location>
    <ligand>
        <name>succinyl-CoA</name>
        <dbReference type="ChEBI" id="CHEBI:57292"/>
    </ligand>
</feature>
<dbReference type="GO" id="GO:0008666">
    <property type="term" value="F:2,3,4,5-tetrahydropyridine-2,6-dicarboxylate N-succinyltransferase activity"/>
    <property type="evidence" value="ECO:0007669"/>
    <property type="project" value="UniProtKB-UniRule"/>
</dbReference>
<gene>
    <name evidence="7" type="primary">dapD</name>
    <name evidence="9" type="ORF">GCM10017581_017610</name>
</gene>
<dbReference type="RefSeq" id="WP_271189076.1">
    <property type="nucleotide sequence ID" value="NZ_BSFP01000006.1"/>
</dbReference>